<dbReference type="EMBL" id="CP151762">
    <property type="protein sequence ID" value="WZU64804.1"/>
    <property type="molecule type" value="Genomic_DNA"/>
</dbReference>
<dbReference type="AlphaFoldDB" id="A0AAN0M453"/>
<dbReference type="KEGG" id="yag:AABB28_05870"/>
<evidence type="ECO:0000313" key="1">
    <source>
        <dbReference type="EMBL" id="WZU64804.1"/>
    </source>
</evidence>
<dbReference type="SUPFAM" id="SSF52091">
    <property type="entry name" value="SpoIIaa-like"/>
    <property type="match status" value="2"/>
</dbReference>
<dbReference type="RefSeq" id="WP_342071161.1">
    <property type="nucleotide sequence ID" value="NZ_CP151762.1"/>
</dbReference>
<proteinExistence type="predicted"/>
<name>A0AAN0M453_9RHOB</name>
<sequence>MFDLKQHENLLVITVSGKITEDEVTAFYAHFDSVIEDIERTGIIINATGFDDMTGDAIARDIPLELGLLDQMGKIPKVAVLSDKEFIGATIRAVNPLVPMIDMKAFGPAEMDAAKAFASDLPPKTPKGKGITMLDSSTPEVMAMELDGYMTDDEMEAISKEVLSRLESGGEFSALIKVKSFRGFDPGILTEGSFFKMKFGAMKDMKKYAIVTDEGWLKPLLGFARSISGIDMKLFPLADEQAAWSWVRD</sequence>
<reference evidence="1 2" key="1">
    <citation type="submission" date="2024-04" db="EMBL/GenBank/DDBJ databases">
        <title>Phylogenomic analyses of a clade within the roseobacter group suggest taxonomic reassignments of species of the genera Aestuariivita, Citreicella, Loktanella, Nautella, Pelagibaca, Ruegeria, Thalassobius, Thiobacimonas and Tropicibacter, and the proposal o.</title>
        <authorList>
            <person name="Jeon C.O."/>
        </authorList>
    </citation>
    <scope>NUCLEOTIDE SEQUENCE [LARGE SCALE GENOMIC DNA]</scope>
    <source>
        <strain evidence="1 2">G8-12</strain>
    </source>
</reference>
<evidence type="ECO:0000313" key="2">
    <source>
        <dbReference type="Proteomes" id="UP001451782"/>
    </source>
</evidence>
<protein>
    <submittedName>
        <fullName evidence="1">STAS/SEC14 domain-containing protein</fullName>
    </submittedName>
</protein>
<dbReference type="Gene3D" id="3.40.50.10600">
    <property type="entry name" value="SpoIIaa-like domains"/>
    <property type="match status" value="2"/>
</dbReference>
<dbReference type="InterPro" id="IPR038396">
    <property type="entry name" value="SpoIIAA-like_sf"/>
</dbReference>
<accession>A0AAN0M453</accession>
<dbReference type="InterPro" id="IPR021866">
    <property type="entry name" value="SpoIIAA-like"/>
</dbReference>
<dbReference type="InterPro" id="IPR036513">
    <property type="entry name" value="STAS_dom_sf"/>
</dbReference>
<keyword evidence="2" id="KW-1185">Reference proteome</keyword>
<gene>
    <name evidence="1" type="ORF">AABB28_05870</name>
</gene>
<organism evidence="1 2">
    <name type="scientific">Yoonia algicola</name>
    <dbReference type="NCBI Taxonomy" id="3137368"/>
    <lineage>
        <taxon>Bacteria</taxon>
        <taxon>Pseudomonadati</taxon>
        <taxon>Pseudomonadota</taxon>
        <taxon>Alphaproteobacteria</taxon>
        <taxon>Rhodobacterales</taxon>
        <taxon>Paracoccaceae</taxon>
        <taxon>Yoonia</taxon>
    </lineage>
</organism>
<dbReference type="Pfam" id="PF11964">
    <property type="entry name" value="SpoIIAA-like"/>
    <property type="match status" value="2"/>
</dbReference>
<dbReference type="Proteomes" id="UP001451782">
    <property type="component" value="Chromosome"/>
</dbReference>